<feature type="domain" description="Radical SAM core" evidence="5">
    <location>
        <begin position="1"/>
        <end position="195"/>
    </location>
</feature>
<evidence type="ECO:0000313" key="7">
    <source>
        <dbReference type="Proteomes" id="UP000177309"/>
    </source>
</evidence>
<dbReference type="InterPro" id="IPR050377">
    <property type="entry name" value="Radical_SAM_PqqE_MftC-like"/>
</dbReference>
<evidence type="ECO:0000256" key="4">
    <source>
        <dbReference type="ARBA" id="ARBA00023014"/>
    </source>
</evidence>
<evidence type="ECO:0000256" key="1">
    <source>
        <dbReference type="ARBA" id="ARBA00022691"/>
    </source>
</evidence>
<keyword evidence="4" id="KW-0411">Iron-sulfur</keyword>
<sequence>MWRDGESSTVASGTVVLGKEVFRQLKKEGVTRVNITGGEPLLREDIPELLQQAAHYSLRITLFTNGILYADKANSLNGLIDKLFFSLDYPFAEMHDRSRGVECFHTVIKAIKLAQELGQKPIINFTLTRDSVLYLPEMVDLAERLKVFVYLNPVYDFSGTQGFETATLNHIRYYLRRKLVLINLAILEFIKAGGNKVITPRCRATETTITVLPDGKRVGPCFFNQGGRRGREDICSSCLRWPYIVPSFSRGFDKYFWLNLVSDKINKFKAR</sequence>
<dbReference type="EMBL" id="MEUI01000014">
    <property type="protein sequence ID" value="OGC34637.1"/>
    <property type="molecule type" value="Genomic_DNA"/>
</dbReference>
<evidence type="ECO:0000256" key="2">
    <source>
        <dbReference type="ARBA" id="ARBA00022723"/>
    </source>
</evidence>
<dbReference type="AlphaFoldDB" id="A0A1F4TPT2"/>
<dbReference type="Gene3D" id="3.20.20.70">
    <property type="entry name" value="Aldolase class I"/>
    <property type="match status" value="1"/>
</dbReference>
<organism evidence="6 7">
    <name type="scientific">candidate division WOR-1 bacterium RIFOXYC2_FULL_41_25</name>
    <dbReference type="NCBI Taxonomy" id="1802586"/>
    <lineage>
        <taxon>Bacteria</taxon>
        <taxon>Bacillati</taxon>
        <taxon>Saganbacteria</taxon>
    </lineage>
</organism>
<comment type="caution">
    <text evidence="6">The sequence shown here is derived from an EMBL/GenBank/DDBJ whole genome shotgun (WGS) entry which is preliminary data.</text>
</comment>
<evidence type="ECO:0000259" key="5">
    <source>
        <dbReference type="PROSITE" id="PS51918"/>
    </source>
</evidence>
<name>A0A1F4TPT2_UNCSA</name>
<proteinExistence type="predicted"/>
<keyword evidence="2" id="KW-0479">Metal-binding</keyword>
<keyword evidence="3" id="KW-0408">Iron</keyword>
<dbReference type="CDD" id="cd01335">
    <property type="entry name" value="Radical_SAM"/>
    <property type="match status" value="1"/>
</dbReference>
<dbReference type="InterPro" id="IPR013785">
    <property type="entry name" value="Aldolase_TIM"/>
</dbReference>
<gene>
    <name evidence="6" type="ORF">A2462_04835</name>
</gene>
<reference evidence="6 7" key="1">
    <citation type="journal article" date="2016" name="Nat. Commun.">
        <title>Thousands of microbial genomes shed light on interconnected biogeochemical processes in an aquifer system.</title>
        <authorList>
            <person name="Anantharaman K."/>
            <person name="Brown C.T."/>
            <person name="Hug L.A."/>
            <person name="Sharon I."/>
            <person name="Castelle C.J."/>
            <person name="Probst A.J."/>
            <person name="Thomas B.C."/>
            <person name="Singh A."/>
            <person name="Wilkins M.J."/>
            <person name="Karaoz U."/>
            <person name="Brodie E.L."/>
            <person name="Williams K.H."/>
            <person name="Hubbard S.S."/>
            <person name="Banfield J.F."/>
        </authorList>
    </citation>
    <scope>NUCLEOTIDE SEQUENCE [LARGE SCALE GENOMIC DNA]</scope>
</reference>
<dbReference type="SUPFAM" id="SSF102114">
    <property type="entry name" value="Radical SAM enzymes"/>
    <property type="match status" value="1"/>
</dbReference>
<dbReference type="Pfam" id="PF04055">
    <property type="entry name" value="Radical_SAM"/>
    <property type="match status" value="1"/>
</dbReference>
<dbReference type="PANTHER" id="PTHR11228:SF7">
    <property type="entry name" value="PQQA PEPTIDE CYCLASE"/>
    <property type="match status" value="1"/>
</dbReference>
<dbReference type="Proteomes" id="UP000177309">
    <property type="component" value="Unassembled WGS sequence"/>
</dbReference>
<dbReference type="GO" id="GO:0046872">
    <property type="term" value="F:metal ion binding"/>
    <property type="evidence" value="ECO:0007669"/>
    <property type="project" value="UniProtKB-KW"/>
</dbReference>
<accession>A0A1F4TPT2</accession>
<dbReference type="PANTHER" id="PTHR11228">
    <property type="entry name" value="RADICAL SAM DOMAIN PROTEIN"/>
    <property type="match status" value="1"/>
</dbReference>
<dbReference type="PROSITE" id="PS51918">
    <property type="entry name" value="RADICAL_SAM"/>
    <property type="match status" value="1"/>
</dbReference>
<evidence type="ECO:0000313" key="6">
    <source>
        <dbReference type="EMBL" id="OGC34637.1"/>
    </source>
</evidence>
<dbReference type="GO" id="GO:0003824">
    <property type="term" value="F:catalytic activity"/>
    <property type="evidence" value="ECO:0007669"/>
    <property type="project" value="InterPro"/>
</dbReference>
<dbReference type="InterPro" id="IPR058240">
    <property type="entry name" value="rSAM_sf"/>
</dbReference>
<dbReference type="GO" id="GO:0051536">
    <property type="term" value="F:iron-sulfur cluster binding"/>
    <property type="evidence" value="ECO:0007669"/>
    <property type="project" value="UniProtKB-KW"/>
</dbReference>
<evidence type="ECO:0000256" key="3">
    <source>
        <dbReference type="ARBA" id="ARBA00023004"/>
    </source>
</evidence>
<protein>
    <recommendedName>
        <fullName evidence="5">Radical SAM core domain-containing protein</fullName>
    </recommendedName>
</protein>
<dbReference type="InterPro" id="IPR007197">
    <property type="entry name" value="rSAM"/>
</dbReference>
<keyword evidence="1" id="KW-0949">S-adenosyl-L-methionine</keyword>